<dbReference type="InterPro" id="IPR023198">
    <property type="entry name" value="PGP-like_dom2"/>
</dbReference>
<dbReference type="RefSeq" id="WP_066736222.1">
    <property type="nucleotide sequence ID" value="NZ_JAJCIQ010000002.1"/>
</dbReference>
<dbReference type="InterPro" id="IPR006439">
    <property type="entry name" value="HAD-SF_hydro_IA"/>
</dbReference>
<evidence type="ECO:0000313" key="1">
    <source>
        <dbReference type="EMBL" id="MCB7386832.1"/>
    </source>
</evidence>
<dbReference type="PANTHER" id="PTHR43434:SF1">
    <property type="entry name" value="PHOSPHOGLYCOLATE PHOSPHATASE"/>
    <property type="match status" value="1"/>
</dbReference>
<dbReference type="NCBIfam" id="TIGR01509">
    <property type="entry name" value="HAD-SF-IA-v3"/>
    <property type="match status" value="1"/>
</dbReference>
<evidence type="ECO:0000313" key="2">
    <source>
        <dbReference type="Proteomes" id="UP001299546"/>
    </source>
</evidence>
<dbReference type="Proteomes" id="UP001299546">
    <property type="component" value="Unassembled WGS sequence"/>
</dbReference>
<dbReference type="InterPro" id="IPR050155">
    <property type="entry name" value="HAD-like_hydrolase_sf"/>
</dbReference>
<proteinExistence type="predicted"/>
<name>A0ABS8DEJ1_9FIRM</name>
<dbReference type="Gene3D" id="3.40.50.1000">
    <property type="entry name" value="HAD superfamily/HAD-like"/>
    <property type="match status" value="1"/>
</dbReference>
<dbReference type="PANTHER" id="PTHR43434">
    <property type="entry name" value="PHOSPHOGLYCOLATE PHOSPHATASE"/>
    <property type="match status" value="1"/>
</dbReference>
<dbReference type="InterPro" id="IPR041492">
    <property type="entry name" value="HAD_2"/>
</dbReference>
<dbReference type="InterPro" id="IPR023214">
    <property type="entry name" value="HAD_sf"/>
</dbReference>
<gene>
    <name evidence="1" type="ORF">LIZ65_05980</name>
</gene>
<dbReference type="Pfam" id="PF13419">
    <property type="entry name" value="HAD_2"/>
    <property type="match status" value="1"/>
</dbReference>
<organism evidence="1 2">
    <name type="scientific">Bariatricus massiliensis</name>
    <dbReference type="NCBI Taxonomy" id="1745713"/>
    <lineage>
        <taxon>Bacteria</taxon>
        <taxon>Bacillati</taxon>
        <taxon>Bacillota</taxon>
        <taxon>Clostridia</taxon>
        <taxon>Lachnospirales</taxon>
        <taxon>Lachnospiraceae</taxon>
        <taxon>Bariatricus</taxon>
    </lineage>
</organism>
<dbReference type="EMBL" id="JAJCIS010000002">
    <property type="protein sequence ID" value="MCB7386832.1"/>
    <property type="molecule type" value="Genomic_DNA"/>
</dbReference>
<keyword evidence="2" id="KW-1185">Reference proteome</keyword>
<comment type="caution">
    <text evidence="1">The sequence shown here is derived from an EMBL/GenBank/DDBJ whole genome shotgun (WGS) entry which is preliminary data.</text>
</comment>
<dbReference type="Gene3D" id="1.10.150.240">
    <property type="entry name" value="Putative phosphatase, domain 2"/>
    <property type="match status" value="1"/>
</dbReference>
<dbReference type="NCBIfam" id="TIGR01549">
    <property type="entry name" value="HAD-SF-IA-v1"/>
    <property type="match status" value="1"/>
</dbReference>
<dbReference type="SUPFAM" id="SSF56784">
    <property type="entry name" value="HAD-like"/>
    <property type="match status" value="1"/>
</dbReference>
<dbReference type="SFLD" id="SFLDG01129">
    <property type="entry name" value="C1.5:_HAD__Beta-PGM__Phosphata"/>
    <property type="match status" value="1"/>
</dbReference>
<dbReference type="InterPro" id="IPR036412">
    <property type="entry name" value="HAD-like_sf"/>
</dbReference>
<dbReference type="SFLD" id="SFLDS00003">
    <property type="entry name" value="Haloacid_Dehalogenase"/>
    <property type="match status" value="1"/>
</dbReference>
<reference evidence="1 2" key="1">
    <citation type="submission" date="2021-10" db="EMBL/GenBank/DDBJ databases">
        <title>Collection of gut derived symbiotic bacterial strains cultured from healthy donors.</title>
        <authorList>
            <person name="Lin H."/>
            <person name="Littmann E."/>
            <person name="Kohout C."/>
            <person name="Pamer E.G."/>
        </authorList>
    </citation>
    <scope>NUCLEOTIDE SEQUENCE [LARGE SCALE GENOMIC DNA]</scope>
    <source>
        <strain evidence="1 2">DFI.1.165</strain>
    </source>
</reference>
<dbReference type="GO" id="GO:0016787">
    <property type="term" value="F:hydrolase activity"/>
    <property type="evidence" value="ECO:0007669"/>
    <property type="project" value="UniProtKB-KW"/>
</dbReference>
<keyword evidence="1" id="KW-0378">Hydrolase</keyword>
<accession>A0ABS8DEJ1</accession>
<dbReference type="PRINTS" id="PR00413">
    <property type="entry name" value="HADHALOGNASE"/>
</dbReference>
<protein>
    <submittedName>
        <fullName evidence="1">HAD-IA family hydrolase</fullName>
    </submittedName>
</protein>
<dbReference type="SFLD" id="SFLDG01135">
    <property type="entry name" value="C1.5.6:_HAD__Beta-PGM__Phospha"/>
    <property type="match status" value="1"/>
</dbReference>
<sequence length="216" mass="23491">MYKACIFDLDGTLTDTLESLTVSVNKTLEEMDMPSISSEQCRSFVGNGARRLMEKALAAAGDAELNRIDEGMEVYGRVFAENCTYHVGPYDGITAMLKSLKEQGLRLAVLSNKPHQQSVDVVTSVFGKDTFDVVQGQCDGIPRKPDPAGVFQILEGLGIEPSESIYVGDSDVDMKTGKAAGLFTVGVTWGFRSKELLVETGADITIDHAQELLRFL</sequence>